<dbReference type="EMBL" id="JAPPUY010000002">
    <property type="protein sequence ID" value="MCY4745455.1"/>
    <property type="molecule type" value="Genomic_DNA"/>
</dbReference>
<accession>A0ACC6CAR5</accession>
<evidence type="ECO:0000313" key="1">
    <source>
        <dbReference type="EMBL" id="MCY4745455.1"/>
    </source>
</evidence>
<proteinExistence type="predicted"/>
<organism evidence="1 2">
    <name type="scientific">Roseateles hydrophilus</name>
    <dbReference type="NCBI Taxonomy" id="2975054"/>
    <lineage>
        <taxon>Bacteria</taxon>
        <taxon>Pseudomonadati</taxon>
        <taxon>Pseudomonadota</taxon>
        <taxon>Betaproteobacteria</taxon>
        <taxon>Burkholderiales</taxon>
        <taxon>Sphaerotilaceae</taxon>
        <taxon>Roseateles</taxon>
    </lineage>
</organism>
<sequence>MLSRTADHLFWLSRYIERAENTARMLDIAYQTSLQPQSTEESEQTWRSLVSISELNGLYGAKYAAINARNVMEFMVADEGNLSSIFNCLRAARENARAVRGALTTEVWETMNQTWLEFRRLLRDGALTRDPSQLFEWVKYRSHLSRGVTVGTMLQDEAFHFIRIGSFLERADNTARLLDVKFYRHDGVGSERDAARDFYYWSAVLRSVSGFEIYRKVYSNVIQPDKVAELLILRPDMPRSLSHCITRMLANLKRVANPQSAETLRRVGRLEAELSFGRIDEILAEGMHPFLDGFLAEVADLGARISRDFLVPSA</sequence>
<keyword evidence="2" id="KW-1185">Reference proteome</keyword>
<dbReference type="Proteomes" id="UP001076464">
    <property type="component" value="Unassembled WGS sequence"/>
</dbReference>
<evidence type="ECO:0000313" key="2">
    <source>
        <dbReference type="Proteomes" id="UP001076464"/>
    </source>
</evidence>
<comment type="caution">
    <text evidence="1">The sequence shown here is derived from an EMBL/GenBank/DDBJ whole genome shotgun (WGS) entry which is preliminary data.</text>
</comment>
<reference evidence="1" key="1">
    <citation type="submission" date="2022-08" db="EMBL/GenBank/DDBJ databases">
        <title>Genome sequencing of Pelomonas sp. UHG3.</title>
        <authorList>
            <person name="So Y."/>
        </authorList>
    </citation>
    <scope>NUCLEOTIDE SEQUENCE</scope>
    <source>
        <strain evidence="1">UHG3</strain>
    </source>
</reference>
<protein>
    <submittedName>
        <fullName evidence="1">Alpha-E domain-containing protein</fullName>
    </submittedName>
</protein>
<gene>
    <name evidence="1" type="ORF">NYO99_10780</name>
</gene>
<name>A0ACC6CAR5_9BURK</name>